<dbReference type="GO" id="GO:0106350">
    <property type="term" value="F:all-trans-octaprenyl-diphosphate synthase activity"/>
    <property type="evidence" value="ECO:0007669"/>
    <property type="project" value="UniProtKB-EC"/>
</dbReference>
<evidence type="ECO:0000256" key="5">
    <source>
        <dbReference type="ARBA" id="ARBA00022842"/>
    </source>
</evidence>
<reference evidence="13 14" key="1">
    <citation type="submission" date="2020-08" db="EMBL/GenBank/DDBJ databases">
        <title>Genome sequencing of Purple Non-Sulfur Bacteria from various extreme environments.</title>
        <authorList>
            <person name="Mayer M."/>
        </authorList>
    </citation>
    <scope>NUCLEOTIDE SEQUENCE [LARGE SCALE GENOMIC DNA]</scope>
    <source>
        <strain evidence="13 14">JA135</strain>
    </source>
</reference>
<sequence length="359" mass="38827">MVTIVNAPSLPSAAAAAAAETPDAGPSSTHRVALDALLDLVGDDLTRVNQTILDRMHSPIALIPQLAGHIVAAGGKRLRPLLTLAAARLVGYEGDRHISLAACIEFLHTATLLHDDVVDESDKRRGRDTANAIWGNKPSVLVGDFLFARAFELMVEDGSLEVMGILARASAVISEGEIHQLLTSNNIETVEEDYIQVVGAKTAALFAAATRIGGVAAERPRAELDALDAYGRNLGIAFQITDDFLDYSAREAELGKSIGDDFRDGKLTLPVIHAIAHGDDEERAFWRRCLEEQDFSDPHGEADLAHAMTLLARHGALEETVRRAHAYAEAARRALDIFPDSRIKTILTEVVDFSVERAY</sequence>
<dbReference type="InterPro" id="IPR000092">
    <property type="entry name" value="Polyprenyl_synt"/>
</dbReference>
<evidence type="ECO:0000256" key="6">
    <source>
        <dbReference type="ARBA" id="ARBA00051506"/>
    </source>
</evidence>
<dbReference type="Proteomes" id="UP000555728">
    <property type="component" value="Unassembled WGS sequence"/>
</dbReference>
<dbReference type="PANTHER" id="PTHR12001:SF69">
    <property type="entry name" value="ALL TRANS-POLYPRENYL-DIPHOSPHATE SYNTHASE PDSS1"/>
    <property type="match status" value="1"/>
</dbReference>
<keyword evidence="4" id="KW-0479">Metal-binding</keyword>
<dbReference type="GO" id="GO:0046872">
    <property type="term" value="F:metal ion binding"/>
    <property type="evidence" value="ECO:0007669"/>
    <property type="project" value="UniProtKB-KW"/>
</dbReference>
<dbReference type="EC" id="2.5.1.90" evidence="8"/>
<dbReference type="PANTHER" id="PTHR12001">
    <property type="entry name" value="GERANYLGERANYL PYROPHOSPHATE SYNTHASE"/>
    <property type="match status" value="1"/>
</dbReference>
<dbReference type="PROSITE" id="PS00723">
    <property type="entry name" value="POLYPRENYL_SYNTHASE_1"/>
    <property type="match status" value="1"/>
</dbReference>
<comment type="similarity">
    <text evidence="2 12">Belongs to the FPP/GGPP synthase family.</text>
</comment>
<comment type="cofactor">
    <cofactor evidence="1">
        <name>Mg(2+)</name>
        <dbReference type="ChEBI" id="CHEBI:18420"/>
    </cofactor>
</comment>
<evidence type="ECO:0000256" key="4">
    <source>
        <dbReference type="ARBA" id="ARBA00022723"/>
    </source>
</evidence>
<gene>
    <name evidence="13" type="ORF">GGD88_003198</name>
</gene>
<evidence type="ECO:0000256" key="12">
    <source>
        <dbReference type="RuleBase" id="RU004466"/>
    </source>
</evidence>
<evidence type="ECO:0000256" key="10">
    <source>
        <dbReference type="ARBA" id="ARBA00079637"/>
    </source>
</evidence>
<organism evidence="13 14">
    <name type="scientific">Roseospira goensis</name>
    <dbReference type="NCBI Taxonomy" id="391922"/>
    <lineage>
        <taxon>Bacteria</taxon>
        <taxon>Pseudomonadati</taxon>
        <taxon>Pseudomonadota</taxon>
        <taxon>Alphaproteobacteria</taxon>
        <taxon>Rhodospirillales</taxon>
        <taxon>Rhodospirillaceae</taxon>
        <taxon>Roseospira</taxon>
    </lineage>
</organism>
<evidence type="ECO:0000256" key="9">
    <source>
        <dbReference type="ARBA" id="ARBA00072473"/>
    </source>
</evidence>
<evidence type="ECO:0000256" key="1">
    <source>
        <dbReference type="ARBA" id="ARBA00001946"/>
    </source>
</evidence>
<evidence type="ECO:0000256" key="3">
    <source>
        <dbReference type="ARBA" id="ARBA00022679"/>
    </source>
</evidence>
<evidence type="ECO:0000313" key="14">
    <source>
        <dbReference type="Proteomes" id="UP000555728"/>
    </source>
</evidence>
<evidence type="ECO:0000256" key="11">
    <source>
        <dbReference type="ARBA" id="ARBA00083124"/>
    </source>
</evidence>
<keyword evidence="5" id="KW-0460">Magnesium</keyword>
<dbReference type="InterPro" id="IPR008949">
    <property type="entry name" value="Isoprenoid_synthase_dom_sf"/>
</dbReference>
<evidence type="ECO:0000256" key="2">
    <source>
        <dbReference type="ARBA" id="ARBA00006706"/>
    </source>
</evidence>
<dbReference type="EMBL" id="JACIGI010000037">
    <property type="protein sequence ID" value="MBB4287450.1"/>
    <property type="molecule type" value="Genomic_DNA"/>
</dbReference>
<evidence type="ECO:0000256" key="7">
    <source>
        <dbReference type="ARBA" id="ARBA00055029"/>
    </source>
</evidence>
<dbReference type="SFLD" id="SFLDS00005">
    <property type="entry name" value="Isoprenoid_Synthase_Type_I"/>
    <property type="match status" value="1"/>
</dbReference>
<comment type="catalytic activity">
    <reaction evidence="6">
        <text>5 isopentenyl diphosphate + (2E,6E)-farnesyl diphosphate = all-trans-octaprenyl diphosphate + 5 diphosphate</text>
        <dbReference type="Rhea" id="RHEA:27798"/>
        <dbReference type="ChEBI" id="CHEBI:33019"/>
        <dbReference type="ChEBI" id="CHEBI:57711"/>
        <dbReference type="ChEBI" id="CHEBI:128769"/>
        <dbReference type="ChEBI" id="CHEBI:175763"/>
        <dbReference type="EC" id="2.5.1.90"/>
    </reaction>
</comment>
<proteinExistence type="inferred from homology"/>
<dbReference type="Gene3D" id="1.10.600.10">
    <property type="entry name" value="Farnesyl Diphosphate Synthase"/>
    <property type="match status" value="1"/>
</dbReference>
<accession>A0A7W6S1Z6</accession>
<protein>
    <recommendedName>
        <fullName evidence="9">Octaprenyl diphosphate synthase</fullName>
        <ecNumber evidence="8">2.5.1.90</ecNumber>
    </recommendedName>
    <alternativeName>
        <fullName evidence="11">All-trans-octaprenyl-diphosphate synthase</fullName>
    </alternativeName>
    <alternativeName>
        <fullName evidence="10">Octaprenyl pyrophosphate synthase</fullName>
    </alternativeName>
</protein>
<comment type="function">
    <text evidence="7">Supplies octaprenyl diphosphate, the precursor for the side chain of the isoprenoid quinones ubiquinone and menaquinone.</text>
</comment>
<keyword evidence="14" id="KW-1185">Reference proteome</keyword>
<keyword evidence="3 12" id="KW-0808">Transferase</keyword>
<dbReference type="FunFam" id="1.10.600.10:FF:000002">
    <property type="entry name" value="Octaprenyl diphosphate synthase"/>
    <property type="match status" value="1"/>
</dbReference>
<dbReference type="GO" id="GO:0008299">
    <property type="term" value="P:isoprenoid biosynthetic process"/>
    <property type="evidence" value="ECO:0007669"/>
    <property type="project" value="InterPro"/>
</dbReference>
<dbReference type="Pfam" id="PF00348">
    <property type="entry name" value="polyprenyl_synt"/>
    <property type="match status" value="1"/>
</dbReference>
<dbReference type="SUPFAM" id="SSF48576">
    <property type="entry name" value="Terpenoid synthases"/>
    <property type="match status" value="1"/>
</dbReference>
<dbReference type="AlphaFoldDB" id="A0A7W6S1Z6"/>
<dbReference type="InterPro" id="IPR033749">
    <property type="entry name" value="Polyprenyl_synt_CS"/>
</dbReference>
<name>A0A7W6S1Z6_9PROT</name>
<comment type="caution">
    <text evidence="13">The sequence shown here is derived from an EMBL/GenBank/DDBJ whole genome shotgun (WGS) entry which is preliminary data.</text>
</comment>
<evidence type="ECO:0000313" key="13">
    <source>
        <dbReference type="EMBL" id="MBB4287450.1"/>
    </source>
</evidence>
<dbReference type="PROSITE" id="PS00444">
    <property type="entry name" value="POLYPRENYL_SYNTHASE_2"/>
    <property type="match status" value="1"/>
</dbReference>
<evidence type="ECO:0000256" key="8">
    <source>
        <dbReference type="ARBA" id="ARBA00066511"/>
    </source>
</evidence>
<dbReference type="CDD" id="cd00685">
    <property type="entry name" value="Trans_IPPS_HT"/>
    <property type="match status" value="1"/>
</dbReference>